<dbReference type="Proteomes" id="UP000203589">
    <property type="component" value="Plasmid pSMS3-2"/>
</dbReference>
<reference evidence="1 2" key="1">
    <citation type="submission" date="2017-07" db="EMBL/GenBank/DDBJ databases">
        <title>Genome Sequence of Antarctobacter heliothermus Strain SMS3 Isolated from a culture of the Diatom Skeletonema marinoi.</title>
        <authorList>
            <person name="Topel M."/>
            <person name="Pinder M.I.M."/>
            <person name="Johansson O.N."/>
            <person name="Kourtchenko O."/>
            <person name="Godhe A."/>
            <person name="Clarke A.K."/>
        </authorList>
    </citation>
    <scope>NUCLEOTIDE SEQUENCE [LARGE SCALE GENOMIC DNA]</scope>
    <source>
        <strain evidence="1 2">SMS3</strain>
        <plasmid evidence="2">Plasmid psms3-2</plasmid>
    </source>
</reference>
<dbReference type="AlphaFoldDB" id="A0A222EBS1"/>
<dbReference type="OrthoDB" id="5771032at2"/>
<dbReference type="KEGG" id="aht:ANTHELSMS3_04684"/>
<proteinExistence type="predicted"/>
<dbReference type="RefSeq" id="WP_094037651.1">
    <property type="nucleotide sequence ID" value="NZ_CP022542.1"/>
</dbReference>
<sequence>MDHNTFYKTHPDVVSTQTGDELVLLSFKTDTYYGLNPVGAHMWALLGEGASVETLCATLVAEYSVPEEVLRRDVVAVMTDLDAQSLIVAQEG</sequence>
<keyword evidence="2" id="KW-1185">Reference proteome</keyword>
<dbReference type="InterPro" id="IPR008792">
    <property type="entry name" value="PQQD"/>
</dbReference>
<accession>A0A222EBS1</accession>
<geneLocation type="plasmid" evidence="2">
    <name>psms3-2</name>
</geneLocation>
<keyword evidence="1" id="KW-0614">Plasmid</keyword>
<name>A0A222EBS1_9RHOB</name>
<dbReference type="InterPro" id="IPR041881">
    <property type="entry name" value="PqqD_sf"/>
</dbReference>
<gene>
    <name evidence="1" type="ORF">ANTHELSMS3_04684</name>
</gene>
<protein>
    <submittedName>
        <fullName evidence="1">Coenzyme PQQ synthesis protein D (PqqD)</fullName>
    </submittedName>
</protein>
<dbReference type="EMBL" id="CP022542">
    <property type="protein sequence ID" value="ASP23582.1"/>
    <property type="molecule type" value="Genomic_DNA"/>
</dbReference>
<organism evidence="1 2">
    <name type="scientific">Antarctobacter heliothermus</name>
    <dbReference type="NCBI Taxonomy" id="74033"/>
    <lineage>
        <taxon>Bacteria</taxon>
        <taxon>Pseudomonadati</taxon>
        <taxon>Pseudomonadota</taxon>
        <taxon>Alphaproteobacteria</taxon>
        <taxon>Rhodobacterales</taxon>
        <taxon>Roseobacteraceae</taxon>
        <taxon>Antarctobacter</taxon>
    </lineage>
</organism>
<evidence type="ECO:0000313" key="1">
    <source>
        <dbReference type="EMBL" id="ASP23582.1"/>
    </source>
</evidence>
<dbReference type="Pfam" id="PF05402">
    <property type="entry name" value="PqqD"/>
    <property type="match status" value="1"/>
</dbReference>
<dbReference type="Gene3D" id="1.10.10.1150">
    <property type="entry name" value="Coenzyme PQQ synthesis protein D (PqqD)"/>
    <property type="match status" value="1"/>
</dbReference>
<evidence type="ECO:0000313" key="2">
    <source>
        <dbReference type="Proteomes" id="UP000203589"/>
    </source>
</evidence>